<reference evidence="2" key="1">
    <citation type="journal article" date="2015" name="Genome Announc.">
        <title>Draft Genome Sequence of an Anaerobic Ammonium-Oxidizing Bacterium, "Candidatus Brocadia sinica".</title>
        <authorList>
            <person name="Oshiki M."/>
            <person name="Shinyako-Hata K."/>
            <person name="Satoh H."/>
            <person name="Okabe S."/>
        </authorList>
    </citation>
    <scope>NUCLEOTIDE SEQUENCE [LARGE SCALE GENOMIC DNA]</scope>
    <source>
        <strain evidence="2">JPN1</strain>
    </source>
</reference>
<comment type="caution">
    <text evidence="1">The sequence shown here is derived from an EMBL/GenBank/DDBJ whole genome shotgun (WGS) entry which is preliminary data.</text>
</comment>
<dbReference type="EMBL" id="BAFN01000001">
    <property type="protein sequence ID" value="GAN32691.1"/>
    <property type="molecule type" value="Genomic_DNA"/>
</dbReference>
<sequence length="435" mass="50678">MSKEHKERIQQQITTFATGSLAENAIALFKELGYSSNKRIAIGKDEFGGLFAKHPAANMQKAFFDNWLSVDYLFQLTEEEITRQKSLFSVNQYNPNEYQSYSFVAIELKNKHYDRGRLSQITREVNKLFPMPVMILFKHGNTLTLSVINRRLHKRDKSKDVLEKVTLIKDIRISTAGGGVRRTGVENEPVTHQAHIEILFDLSFDGLKNKHGFTNFVELHNTWQKTLDTSELNKRFFRELANWYFWAMGNVEFPGDLEKKKDIRNATNLIRLITRLIFIWFIKEKELLPDLLFNKNYLNTILNDFNKNNTSNVYYHAILQNLFFGTLNQKMGERGFAREGSFSENKNEYGVKNLFRYADKFSIKEKEVIELFKDIPFLNGGLFDCLDKPNDEGKVVYVDGFSRNPKKQAKVPDFLFFSDEQEVDLNEIFGTGNKK</sequence>
<keyword evidence="2" id="KW-1185">Reference proteome</keyword>
<dbReference type="Proteomes" id="UP000032309">
    <property type="component" value="Unassembled WGS sequence"/>
</dbReference>
<dbReference type="RefSeq" id="WP_052562810.1">
    <property type="nucleotide sequence ID" value="NZ_BAFN01000001.1"/>
</dbReference>
<name>A0ABQ0JVH8_9BACT</name>
<proteinExistence type="predicted"/>
<protein>
    <submittedName>
        <fullName evidence="1">Uncharacterized protein</fullName>
    </submittedName>
</protein>
<evidence type="ECO:0000313" key="1">
    <source>
        <dbReference type="EMBL" id="GAN32691.1"/>
    </source>
</evidence>
<accession>A0ABQ0JVH8</accession>
<evidence type="ECO:0000313" key="2">
    <source>
        <dbReference type="Proteomes" id="UP000032309"/>
    </source>
</evidence>
<organism evidence="1 2">
    <name type="scientific">Candidatus Brocadia sinica JPN1</name>
    <dbReference type="NCBI Taxonomy" id="1197129"/>
    <lineage>
        <taxon>Bacteria</taxon>
        <taxon>Pseudomonadati</taxon>
        <taxon>Planctomycetota</taxon>
        <taxon>Candidatus Brocadiia</taxon>
        <taxon>Candidatus Brocadiales</taxon>
        <taxon>Candidatus Brocadiaceae</taxon>
        <taxon>Candidatus Brocadia</taxon>
    </lineage>
</organism>
<gene>
    <name evidence="1" type="ORF">BROSI_A1206</name>
</gene>